<evidence type="ECO:0000256" key="2">
    <source>
        <dbReference type="SAM" id="SignalP"/>
    </source>
</evidence>
<dbReference type="Pfam" id="PF06629">
    <property type="entry name" value="MipA"/>
    <property type="match status" value="1"/>
</dbReference>
<keyword evidence="2" id="KW-0732">Signal</keyword>
<evidence type="ECO:0000256" key="1">
    <source>
        <dbReference type="SAM" id="MobiDB-lite"/>
    </source>
</evidence>
<feature type="chain" id="PRO_5046648705" description="MipA/OmpV family protein" evidence="2">
    <location>
        <begin position="31"/>
        <end position="399"/>
    </location>
</feature>
<proteinExistence type="predicted"/>
<feature type="signal peptide" evidence="2">
    <location>
        <begin position="1"/>
        <end position="30"/>
    </location>
</feature>
<dbReference type="Proteomes" id="UP001500021">
    <property type="component" value="Unassembled WGS sequence"/>
</dbReference>
<feature type="region of interest" description="Disordered" evidence="1">
    <location>
        <begin position="120"/>
        <end position="144"/>
    </location>
</feature>
<name>A0ABP3WJC6_9GAMM</name>
<evidence type="ECO:0000313" key="4">
    <source>
        <dbReference type="Proteomes" id="UP001500021"/>
    </source>
</evidence>
<sequence length="399" mass="44797">MKNTTKTILVSLATASLVTTSAFFSSPLFAVQSVEQNTAQSNAQKKPATKEPKEETTQTKKQLAESADTESTENPSEDFISVKADPSDKSSINICLGDCSDDEQFDIKISCKNLKKSTKADDHNKLEATSDNEEGLESNPNLKNDYDCEDEDIDFRFENRRDGMQFDVSAISSVGDNYTLINNDSSDAEFDVAISYRIQLLGMFIESPGISTRRIHGMYSMPAWGLNFYNSDDWSFDLFYQYSTRGIEGLEGIQARNKDERAGLRVTGFFEHSQFQAIYSPVSRNDDGSDGIEASLSYSHNWQFRNWNYYANLGMQYRSEEVTPYNYAGYGNISTIDDNLSFSDGINYSAEVGVEYPLTTDWVFGGFVGYNALSERSALMRQDNINDGYRAGVLLTYVF</sequence>
<feature type="region of interest" description="Disordered" evidence="1">
    <location>
        <begin position="35"/>
        <end position="88"/>
    </location>
</feature>
<evidence type="ECO:0008006" key="5">
    <source>
        <dbReference type="Google" id="ProtNLM"/>
    </source>
</evidence>
<protein>
    <recommendedName>
        <fullName evidence="5">MipA/OmpV family protein</fullName>
    </recommendedName>
</protein>
<gene>
    <name evidence="3" type="ORF">GCM10009111_17730</name>
</gene>
<organism evidence="3 4">
    <name type="scientific">Colwellia asteriadis</name>
    <dbReference type="NCBI Taxonomy" id="517723"/>
    <lineage>
        <taxon>Bacteria</taxon>
        <taxon>Pseudomonadati</taxon>
        <taxon>Pseudomonadota</taxon>
        <taxon>Gammaproteobacteria</taxon>
        <taxon>Alteromonadales</taxon>
        <taxon>Colwelliaceae</taxon>
        <taxon>Colwellia</taxon>
    </lineage>
</organism>
<accession>A0ABP3WJC6</accession>
<dbReference type="EMBL" id="BAAAFA010000005">
    <property type="protein sequence ID" value="GAA0817038.1"/>
    <property type="molecule type" value="Genomic_DNA"/>
</dbReference>
<keyword evidence="4" id="KW-1185">Reference proteome</keyword>
<dbReference type="RefSeq" id="WP_343817068.1">
    <property type="nucleotide sequence ID" value="NZ_BAAAFA010000005.1"/>
</dbReference>
<comment type="caution">
    <text evidence="3">The sequence shown here is derived from an EMBL/GenBank/DDBJ whole genome shotgun (WGS) entry which is preliminary data.</text>
</comment>
<dbReference type="InterPro" id="IPR010583">
    <property type="entry name" value="MipA"/>
</dbReference>
<feature type="compositionally biased region" description="Basic and acidic residues" evidence="1">
    <location>
        <begin position="48"/>
        <end position="58"/>
    </location>
</feature>
<reference evidence="4" key="1">
    <citation type="journal article" date="2019" name="Int. J. Syst. Evol. Microbiol.">
        <title>The Global Catalogue of Microorganisms (GCM) 10K type strain sequencing project: providing services to taxonomists for standard genome sequencing and annotation.</title>
        <authorList>
            <consortium name="The Broad Institute Genomics Platform"/>
            <consortium name="The Broad Institute Genome Sequencing Center for Infectious Disease"/>
            <person name="Wu L."/>
            <person name="Ma J."/>
        </authorList>
    </citation>
    <scope>NUCLEOTIDE SEQUENCE [LARGE SCALE GENOMIC DNA]</scope>
    <source>
        <strain evidence="4">JCM 15608</strain>
    </source>
</reference>
<evidence type="ECO:0000313" key="3">
    <source>
        <dbReference type="EMBL" id="GAA0817038.1"/>
    </source>
</evidence>